<dbReference type="EMBL" id="VSRR010048194">
    <property type="protein sequence ID" value="MPC78352.1"/>
    <property type="molecule type" value="Genomic_DNA"/>
</dbReference>
<evidence type="ECO:0000313" key="2">
    <source>
        <dbReference type="Proteomes" id="UP000324222"/>
    </source>
</evidence>
<organism evidence="1 2">
    <name type="scientific">Portunus trituberculatus</name>
    <name type="common">Swimming crab</name>
    <name type="synonym">Neptunus trituberculatus</name>
    <dbReference type="NCBI Taxonomy" id="210409"/>
    <lineage>
        <taxon>Eukaryota</taxon>
        <taxon>Metazoa</taxon>
        <taxon>Ecdysozoa</taxon>
        <taxon>Arthropoda</taxon>
        <taxon>Crustacea</taxon>
        <taxon>Multicrustacea</taxon>
        <taxon>Malacostraca</taxon>
        <taxon>Eumalacostraca</taxon>
        <taxon>Eucarida</taxon>
        <taxon>Decapoda</taxon>
        <taxon>Pleocyemata</taxon>
        <taxon>Brachyura</taxon>
        <taxon>Eubrachyura</taxon>
        <taxon>Portunoidea</taxon>
        <taxon>Portunidae</taxon>
        <taxon>Portuninae</taxon>
        <taxon>Portunus</taxon>
    </lineage>
</organism>
<dbReference type="Proteomes" id="UP000324222">
    <property type="component" value="Unassembled WGS sequence"/>
</dbReference>
<comment type="caution">
    <text evidence="1">The sequence shown here is derived from an EMBL/GenBank/DDBJ whole genome shotgun (WGS) entry which is preliminary data.</text>
</comment>
<accession>A0A5B7I3M2</accession>
<dbReference type="AlphaFoldDB" id="A0A5B7I3M2"/>
<gene>
    <name evidence="1" type="ORF">E2C01_072836</name>
</gene>
<name>A0A5B7I3M2_PORTR</name>
<proteinExistence type="predicted"/>
<evidence type="ECO:0000313" key="1">
    <source>
        <dbReference type="EMBL" id="MPC78352.1"/>
    </source>
</evidence>
<reference evidence="1 2" key="1">
    <citation type="submission" date="2019-05" db="EMBL/GenBank/DDBJ databases">
        <title>Another draft genome of Portunus trituberculatus and its Hox gene families provides insights of decapod evolution.</title>
        <authorList>
            <person name="Jeong J.-H."/>
            <person name="Song I."/>
            <person name="Kim S."/>
            <person name="Choi T."/>
            <person name="Kim D."/>
            <person name="Ryu S."/>
            <person name="Kim W."/>
        </authorList>
    </citation>
    <scope>NUCLEOTIDE SEQUENCE [LARGE SCALE GENOMIC DNA]</scope>
    <source>
        <tissue evidence="1">Muscle</tissue>
    </source>
</reference>
<keyword evidence="2" id="KW-1185">Reference proteome</keyword>
<sequence>MPVSIIFIPELCTLPPAACKQVLCRSRKAMSQLFQDR</sequence>
<protein>
    <submittedName>
        <fullName evidence="1">Uncharacterized protein</fullName>
    </submittedName>
</protein>